<evidence type="ECO:0000256" key="1">
    <source>
        <dbReference type="ARBA" id="ARBA00022723"/>
    </source>
</evidence>
<dbReference type="RefSeq" id="XP_025465098.1">
    <property type="nucleotide sequence ID" value="XM_025605935.1"/>
</dbReference>
<keyword evidence="1" id="KW-0479">Metal-binding</keyword>
<comment type="caution">
    <text evidence="9">The sequence shown here is derived from an EMBL/GenBank/DDBJ whole genome shotgun (WGS) entry which is preliminary data.</text>
</comment>
<dbReference type="Gene3D" id="4.10.240.10">
    <property type="entry name" value="Zn(2)-C6 fungal-type DNA-binding domain"/>
    <property type="match status" value="1"/>
</dbReference>
<evidence type="ECO:0000256" key="3">
    <source>
        <dbReference type="ARBA" id="ARBA00023015"/>
    </source>
</evidence>
<name>A0A317VYT3_9EURO</name>
<evidence type="ECO:0000256" key="7">
    <source>
        <dbReference type="SAM" id="MobiDB-lite"/>
    </source>
</evidence>
<proteinExistence type="predicted"/>
<feature type="domain" description="Zn(2)-C6 fungal-type" evidence="8">
    <location>
        <begin position="118"/>
        <end position="148"/>
    </location>
</feature>
<dbReference type="PROSITE" id="PS00463">
    <property type="entry name" value="ZN2_CY6_FUNGAL_1"/>
    <property type="match status" value="1"/>
</dbReference>
<reference evidence="9 10" key="1">
    <citation type="submission" date="2016-12" db="EMBL/GenBank/DDBJ databases">
        <title>The genomes of Aspergillus section Nigri reveals drivers in fungal speciation.</title>
        <authorList>
            <consortium name="DOE Joint Genome Institute"/>
            <person name="Vesth T.C."/>
            <person name="Nybo J."/>
            <person name="Theobald S."/>
            <person name="Brandl J."/>
            <person name="Frisvad J.C."/>
            <person name="Nielsen K.F."/>
            <person name="Lyhne E.K."/>
            <person name="Kogle M.E."/>
            <person name="Kuo A."/>
            <person name="Riley R."/>
            <person name="Clum A."/>
            <person name="Nolan M."/>
            <person name="Lipzen A."/>
            <person name="Salamov A."/>
            <person name="Henrissat B."/>
            <person name="Wiebenga A."/>
            <person name="De Vries R.P."/>
            <person name="Grigoriev I.V."/>
            <person name="Mortensen U.H."/>
            <person name="Andersen M.R."/>
            <person name="Baker S.E."/>
        </authorList>
    </citation>
    <scope>NUCLEOTIDE SEQUENCE [LARGE SCALE GENOMIC DNA]</scope>
    <source>
        <strain evidence="9 10">CBS 115572</strain>
    </source>
</reference>
<keyword evidence="6" id="KW-0539">Nucleus</keyword>
<dbReference type="Pfam" id="PF08493">
    <property type="entry name" value="AflR"/>
    <property type="match status" value="1"/>
</dbReference>
<dbReference type="GO" id="GO:0008270">
    <property type="term" value="F:zinc ion binding"/>
    <property type="evidence" value="ECO:0007669"/>
    <property type="project" value="InterPro"/>
</dbReference>
<dbReference type="PANTHER" id="PTHR31069">
    <property type="entry name" value="OLEATE-ACTIVATED TRANSCRIPTION FACTOR 1-RELATED"/>
    <property type="match status" value="1"/>
</dbReference>
<dbReference type="GO" id="GO:0045122">
    <property type="term" value="P:aflatoxin biosynthetic process"/>
    <property type="evidence" value="ECO:0007669"/>
    <property type="project" value="InterPro"/>
</dbReference>
<keyword evidence="3" id="KW-0805">Transcription regulation</keyword>
<dbReference type="GO" id="GO:0000981">
    <property type="term" value="F:DNA-binding transcription factor activity, RNA polymerase II-specific"/>
    <property type="evidence" value="ECO:0007669"/>
    <property type="project" value="InterPro"/>
</dbReference>
<dbReference type="CDD" id="cd00067">
    <property type="entry name" value="GAL4"/>
    <property type="match status" value="1"/>
</dbReference>
<evidence type="ECO:0000259" key="8">
    <source>
        <dbReference type="PROSITE" id="PS50048"/>
    </source>
</evidence>
<dbReference type="GO" id="GO:0005634">
    <property type="term" value="C:nucleus"/>
    <property type="evidence" value="ECO:0007669"/>
    <property type="project" value="InterPro"/>
</dbReference>
<dbReference type="SMART" id="SM00066">
    <property type="entry name" value="GAL4"/>
    <property type="match status" value="1"/>
</dbReference>
<dbReference type="InterPro" id="IPR036864">
    <property type="entry name" value="Zn2-C6_fun-type_DNA-bd_sf"/>
</dbReference>
<evidence type="ECO:0000256" key="4">
    <source>
        <dbReference type="ARBA" id="ARBA00023125"/>
    </source>
</evidence>
<keyword evidence="5" id="KW-0804">Transcription</keyword>
<dbReference type="GeneID" id="37108078"/>
<protein>
    <recommendedName>
        <fullName evidence="8">Zn(2)-C6 fungal-type domain-containing protein</fullName>
    </recommendedName>
</protein>
<dbReference type="EMBL" id="MSFK01000023">
    <property type="protein sequence ID" value="PWY79526.1"/>
    <property type="molecule type" value="Genomic_DNA"/>
</dbReference>
<sequence>MPHKHNETGLGKGSSYLALVDTHYTIYGYECRFLPGFVTSFCITSPIGGLSTYLSLSLFCSLSRVYSIKYINTEDIHIEAKTVRTIYLTAIMAEYISISPSLSPSTTTTTPPPKTRDTCDACAKSKVRCGKQHPRCERCVARNQPCMYGFVRPRGRPRLCPMVGMSPGGSGLEYSPSGKGVDMVQCGMEKGLGRTPTHVLGDMIVAGGQREGGIGDGNGWQGLGCEVGGLFDIVPQGEEIVGMHGGYEMGLMSSSPSSSGSGSGESSLEAGNSGQSCMGMVLSILQSLHSPSETCLLQASVPPSRTLDAILRLNQSAMGTLISVMGCPCSLEHGCAVLIAQVLVQVLDWYRVVLEMDSGMGIGESELDEEDRKRRVVQVVMNDLEKVRMLVEGFARAYCREGVVGVGDSRCV</sequence>
<gene>
    <name evidence="9" type="ORF">BO94DRAFT_174545</name>
</gene>
<dbReference type="Proteomes" id="UP000246702">
    <property type="component" value="Unassembled WGS sequence"/>
</dbReference>
<dbReference type="InterPro" id="IPR050675">
    <property type="entry name" value="OAF3"/>
</dbReference>
<dbReference type="GO" id="GO:0009893">
    <property type="term" value="P:positive regulation of metabolic process"/>
    <property type="evidence" value="ECO:0007669"/>
    <property type="project" value="UniProtKB-ARBA"/>
</dbReference>
<dbReference type="Pfam" id="PF00172">
    <property type="entry name" value="Zn_clus"/>
    <property type="match status" value="1"/>
</dbReference>
<evidence type="ECO:0000256" key="6">
    <source>
        <dbReference type="ARBA" id="ARBA00023242"/>
    </source>
</evidence>
<feature type="region of interest" description="Disordered" evidence="7">
    <location>
        <begin position="251"/>
        <end position="272"/>
    </location>
</feature>
<keyword evidence="2" id="KW-0862">Zinc</keyword>
<keyword evidence="10" id="KW-1185">Reference proteome</keyword>
<dbReference type="OrthoDB" id="2740448at2759"/>
<dbReference type="InterPro" id="IPR013700">
    <property type="entry name" value="AflR"/>
</dbReference>
<evidence type="ECO:0000313" key="10">
    <source>
        <dbReference type="Proteomes" id="UP000246702"/>
    </source>
</evidence>
<dbReference type="STRING" id="1450535.A0A317VYT3"/>
<organism evidence="9 10">
    <name type="scientific">Aspergillus sclerotioniger CBS 115572</name>
    <dbReference type="NCBI Taxonomy" id="1450535"/>
    <lineage>
        <taxon>Eukaryota</taxon>
        <taxon>Fungi</taxon>
        <taxon>Dikarya</taxon>
        <taxon>Ascomycota</taxon>
        <taxon>Pezizomycotina</taxon>
        <taxon>Eurotiomycetes</taxon>
        <taxon>Eurotiomycetidae</taxon>
        <taxon>Eurotiales</taxon>
        <taxon>Aspergillaceae</taxon>
        <taxon>Aspergillus</taxon>
        <taxon>Aspergillus subgen. Circumdati</taxon>
    </lineage>
</organism>
<evidence type="ECO:0000313" key="9">
    <source>
        <dbReference type="EMBL" id="PWY79526.1"/>
    </source>
</evidence>
<dbReference type="PROSITE" id="PS50048">
    <property type="entry name" value="ZN2_CY6_FUNGAL_2"/>
    <property type="match status" value="1"/>
</dbReference>
<dbReference type="AlphaFoldDB" id="A0A317VYT3"/>
<accession>A0A317VYT3</accession>
<dbReference type="SUPFAM" id="SSF57701">
    <property type="entry name" value="Zn2/Cys6 DNA-binding domain"/>
    <property type="match status" value="1"/>
</dbReference>
<dbReference type="InterPro" id="IPR001138">
    <property type="entry name" value="Zn2Cys6_DnaBD"/>
</dbReference>
<evidence type="ECO:0000256" key="2">
    <source>
        <dbReference type="ARBA" id="ARBA00022833"/>
    </source>
</evidence>
<dbReference type="GO" id="GO:0003677">
    <property type="term" value="F:DNA binding"/>
    <property type="evidence" value="ECO:0007669"/>
    <property type="project" value="UniProtKB-KW"/>
</dbReference>
<evidence type="ECO:0000256" key="5">
    <source>
        <dbReference type="ARBA" id="ARBA00023163"/>
    </source>
</evidence>
<dbReference type="PRINTS" id="PR00755">
    <property type="entry name" value="AFLATOXINBRP"/>
</dbReference>
<dbReference type="PANTHER" id="PTHR31069:SF31">
    <property type="entry name" value="MONODICTYPHENONE CLUSTER TRANSCRIPTION FACTOR-RELATED"/>
    <property type="match status" value="1"/>
</dbReference>
<keyword evidence="4" id="KW-0238">DNA-binding</keyword>